<dbReference type="GO" id="GO:0006355">
    <property type="term" value="P:regulation of DNA-templated transcription"/>
    <property type="evidence" value="ECO:0007669"/>
    <property type="project" value="InterPro"/>
</dbReference>
<evidence type="ECO:0000256" key="2">
    <source>
        <dbReference type="ARBA" id="ARBA00023125"/>
    </source>
</evidence>
<dbReference type="Pfam" id="PF00196">
    <property type="entry name" value="GerE"/>
    <property type="match status" value="1"/>
</dbReference>
<evidence type="ECO:0000256" key="1">
    <source>
        <dbReference type="ARBA" id="ARBA00023015"/>
    </source>
</evidence>
<proteinExistence type="predicted"/>
<keyword evidence="3" id="KW-0804">Transcription</keyword>
<sequence length="359" mass="41271">MGKYSENILDIFKTEKYPVLFRDCNQQILSSNEAAKEMFHLPESGKWMCYKAIHNLDTLPVSCYCSIGSSKMQITPLYEPSLAEAFQHLLIPIHEDGFKIGSIDIFKTISKSQITRELGTIRTMASQKGFYVLLDNGMDYNSNLSLDELTRKEKEVLEFIMSGIATSEIADAMKISINTVNFHMKNIFAKLGVHNRTQATALVYKHQLTNTENLVREMNHRVKNNFAVLSSLINLRMNNSNNDDIKEALQWIDGQIFSFIKFHDLLMNTTSDSRVPVKKFFEESINHLEETYNLNDRNILLFKEFDDILIHMNIAIPCMQIINELVTNAIKHAFNKIDSAEIHILFKKSTHDNFTLTIS</sequence>
<dbReference type="InterPro" id="IPR016032">
    <property type="entry name" value="Sig_transdc_resp-reg_C-effctor"/>
</dbReference>
<evidence type="ECO:0000256" key="3">
    <source>
        <dbReference type="ARBA" id="ARBA00023163"/>
    </source>
</evidence>
<dbReference type="InterPro" id="IPR036890">
    <property type="entry name" value="HATPase_C_sf"/>
</dbReference>
<keyword evidence="1" id="KW-0805">Transcription regulation</keyword>
<dbReference type="CDD" id="cd06170">
    <property type="entry name" value="LuxR_C_like"/>
    <property type="match status" value="1"/>
</dbReference>
<accession>A0A0F9A519</accession>
<dbReference type="InterPro" id="IPR036388">
    <property type="entry name" value="WH-like_DNA-bd_sf"/>
</dbReference>
<dbReference type="Pfam" id="PF07568">
    <property type="entry name" value="HisKA_2"/>
    <property type="match status" value="1"/>
</dbReference>
<dbReference type="AlphaFoldDB" id="A0A0F9A519"/>
<keyword evidence="2" id="KW-0238">DNA-binding</keyword>
<dbReference type="Gene3D" id="3.30.565.10">
    <property type="entry name" value="Histidine kinase-like ATPase, C-terminal domain"/>
    <property type="match status" value="1"/>
</dbReference>
<dbReference type="InterPro" id="IPR011495">
    <property type="entry name" value="Sig_transdc_His_kin_sub2_dim/P"/>
</dbReference>
<dbReference type="SMART" id="SM00421">
    <property type="entry name" value="HTH_LUXR"/>
    <property type="match status" value="1"/>
</dbReference>
<dbReference type="SUPFAM" id="SSF55874">
    <property type="entry name" value="ATPase domain of HSP90 chaperone/DNA topoisomerase II/histidine kinase"/>
    <property type="match status" value="1"/>
</dbReference>
<evidence type="ECO:0000259" key="4">
    <source>
        <dbReference type="PROSITE" id="PS50043"/>
    </source>
</evidence>
<organism evidence="5">
    <name type="scientific">marine sediment metagenome</name>
    <dbReference type="NCBI Taxonomy" id="412755"/>
    <lineage>
        <taxon>unclassified sequences</taxon>
        <taxon>metagenomes</taxon>
        <taxon>ecological metagenomes</taxon>
    </lineage>
</organism>
<dbReference type="PROSITE" id="PS00622">
    <property type="entry name" value="HTH_LUXR_1"/>
    <property type="match status" value="1"/>
</dbReference>
<protein>
    <recommendedName>
        <fullName evidence="4">HTH luxR-type domain-containing protein</fullName>
    </recommendedName>
</protein>
<comment type="caution">
    <text evidence="5">The sequence shown here is derived from an EMBL/GenBank/DDBJ whole genome shotgun (WGS) entry which is preliminary data.</text>
</comment>
<dbReference type="PROSITE" id="PS50043">
    <property type="entry name" value="HTH_LUXR_2"/>
    <property type="match status" value="1"/>
</dbReference>
<dbReference type="EMBL" id="LAZR01047848">
    <property type="protein sequence ID" value="KKK93265.1"/>
    <property type="molecule type" value="Genomic_DNA"/>
</dbReference>
<feature type="non-terminal residue" evidence="5">
    <location>
        <position position="359"/>
    </location>
</feature>
<dbReference type="PRINTS" id="PR00038">
    <property type="entry name" value="HTHLUXR"/>
</dbReference>
<feature type="domain" description="HTH luxR-type" evidence="4">
    <location>
        <begin position="142"/>
        <end position="207"/>
    </location>
</feature>
<reference evidence="5" key="1">
    <citation type="journal article" date="2015" name="Nature">
        <title>Complex archaea that bridge the gap between prokaryotes and eukaryotes.</title>
        <authorList>
            <person name="Spang A."/>
            <person name="Saw J.H."/>
            <person name="Jorgensen S.L."/>
            <person name="Zaremba-Niedzwiedzka K."/>
            <person name="Martijn J."/>
            <person name="Lind A.E."/>
            <person name="van Eijk R."/>
            <person name="Schleper C."/>
            <person name="Guy L."/>
            <person name="Ettema T.J."/>
        </authorList>
    </citation>
    <scope>NUCLEOTIDE SEQUENCE</scope>
</reference>
<dbReference type="Gene3D" id="1.10.10.10">
    <property type="entry name" value="Winged helix-like DNA-binding domain superfamily/Winged helix DNA-binding domain"/>
    <property type="match status" value="1"/>
</dbReference>
<name>A0A0F9A519_9ZZZZ</name>
<dbReference type="PANTHER" id="PTHR44688">
    <property type="entry name" value="DNA-BINDING TRANSCRIPTIONAL ACTIVATOR DEVR_DOSR"/>
    <property type="match status" value="1"/>
</dbReference>
<gene>
    <name evidence="5" type="ORF">LCGC14_2694610</name>
</gene>
<dbReference type="InterPro" id="IPR000792">
    <property type="entry name" value="Tscrpt_reg_LuxR_C"/>
</dbReference>
<dbReference type="SUPFAM" id="SSF46894">
    <property type="entry name" value="C-terminal effector domain of the bipartite response regulators"/>
    <property type="match status" value="1"/>
</dbReference>
<dbReference type="PANTHER" id="PTHR44688:SF16">
    <property type="entry name" value="DNA-BINDING TRANSCRIPTIONAL ACTIVATOR DEVR_DOSR"/>
    <property type="match status" value="1"/>
</dbReference>
<evidence type="ECO:0000313" key="5">
    <source>
        <dbReference type="EMBL" id="KKK93265.1"/>
    </source>
</evidence>
<dbReference type="GO" id="GO:0003677">
    <property type="term" value="F:DNA binding"/>
    <property type="evidence" value="ECO:0007669"/>
    <property type="project" value="UniProtKB-KW"/>
</dbReference>